<dbReference type="Gene3D" id="1.20.5.170">
    <property type="match status" value="1"/>
</dbReference>
<feature type="compositionally biased region" description="Polar residues" evidence="1">
    <location>
        <begin position="1"/>
        <end position="10"/>
    </location>
</feature>
<organism evidence="2 3">
    <name type="scientific">Steinernema carpocapsae</name>
    <name type="common">Entomopathogenic nematode</name>
    <dbReference type="NCBI Taxonomy" id="34508"/>
    <lineage>
        <taxon>Eukaryota</taxon>
        <taxon>Metazoa</taxon>
        <taxon>Ecdysozoa</taxon>
        <taxon>Nematoda</taxon>
        <taxon>Chromadorea</taxon>
        <taxon>Rhabditida</taxon>
        <taxon>Tylenchina</taxon>
        <taxon>Panagrolaimomorpha</taxon>
        <taxon>Strongyloidoidea</taxon>
        <taxon>Steinernematidae</taxon>
        <taxon>Steinernema</taxon>
    </lineage>
</organism>
<evidence type="ECO:0000313" key="3">
    <source>
        <dbReference type="Proteomes" id="UP000298663"/>
    </source>
</evidence>
<feature type="compositionally biased region" description="Basic and acidic residues" evidence="1">
    <location>
        <begin position="38"/>
        <end position="68"/>
    </location>
</feature>
<evidence type="ECO:0000313" key="2">
    <source>
        <dbReference type="EMBL" id="TKR59949.1"/>
    </source>
</evidence>
<keyword evidence="3" id="KW-1185">Reference proteome</keyword>
<dbReference type="GO" id="GO:0003700">
    <property type="term" value="F:DNA-binding transcription factor activity"/>
    <property type="evidence" value="ECO:0007669"/>
    <property type="project" value="InterPro"/>
</dbReference>
<evidence type="ECO:0000256" key="1">
    <source>
        <dbReference type="SAM" id="MobiDB-lite"/>
    </source>
</evidence>
<sequence length="142" mass="16242">MSDSSGSPLSELQIRLLAESSTQSSRVLPNQATPQRHPRTDLSDFTPNERAEKRKENNRRASRASRERIKSEVTLLRQALKQSLKEIDDLRKEVTELRVTGEHLQKSYLESVAQLQYTLYSQLSPPPTSPTACQNLYSLYRL</sequence>
<dbReference type="AlphaFoldDB" id="A0A4U5LV00"/>
<reference evidence="2 3" key="1">
    <citation type="journal article" date="2015" name="Genome Biol.">
        <title>Comparative genomics of Steinernema reveals deeply conserved gene regulatory networks.</title>
        <authorList>
            <person name="Dillman A.R."/>
            <person name="Macchietto M."/>
            <person name="Porter C.F."/>
            <person name="Rogers A."/>
            <person name="Williams B."/>
            <person name="Antoshechkin I."/>
            <person name="Lee M.M."/>
            <person name="Goodwin Z."/>
            <person name="Lu X."/>
            <person name="Lewis E.E."/>
            <person name="Goodrich-Blair H."/>
            <person name="Stock S.P."/>
            <person name="Adams B.J."/>
            <person name="Sternberg P.W."/>
            <person name="Mortazavi A."/>
        </authorList>
    </citation>
    <scope>NUCLEOTIDE SEQUENCE [LARGE SCALE GENOMIC DNA]</scope>
    <source>
        <strain evidence="2 3">ALL</strain>
    </source>
</reference>
<proteinExistence type="predicted"/>
<dbReference type="SUPFAM" id="SSF57959">
    <property type="entry name" value="Leucine zipper domain"/>
    <property type="match status" value="1"/>
</dbReference>
<dbReference type="InterPro" id="IPR046347">
    <property type="entry name" value="bZIP_sf"/>
</dbReference>
<feature type="region of interest" description="Disordered" evidence="1">
    <location>
        <begin position="1"/>
        <end position="68"/>
    </location>
</feature>
<name>A0A4U5LV00_STECR</name>
<dbReference type="OrthoDB" id="10360311at2759"/>
<feature type="compositionally biased region" description="Polar residues" evidence="1">
    <location>
        <begin position="19"/>
        <end position="34"/>
    </location>
</feature>
<gene>
    <name evidence="2" type="ORF">L596_029553</name>
</gene>
<accession>A0A4U5LV00</accession>
<protein>
    <recommendedName>
        <fullName evidence="4">BZIP domain-containing protein</fullName>
    </recommendedName>
</protein>
<dbReference type="EMBL" id="AZBU02000012">
    <property type="protein sequence ID" value="TKR59949.1"/>
    <property type="molecule type" value="Genomic_DNA"/>
</dbReference>
<reference evidence="2 3" key="2">
    <citation type="journal article" date="2019" name="G3 (Bethesda)">
        <title>Hybrid Assembly of the Genome of the Entomopathogenic Nematode Steinernema carpocapsae Identifies the X-Chromosome.</title>
        <authorList>
            <person name="Serra L."/>
            <person name="Macchietto M."/>
            <person name="Macias-Munoz A."/>
            <person name="McGill C.J."/>
            <person name="Rodriguez I.M."/>
            <person name="Rodriguez B."/>
            <person name="Murad R."/>
            <person name="Mortazavi A."/>
        </authorList>
    </citation>
    <scope>NUCLEOTIDE SEQUENCE [LARGE SCALE GENOMIC DNA]</scope>
    <source>
        <strain evidence="2 3">ALL</strain>
    </source>
</reference>
<comment type="caution">
    <text evidence="2">The sequence shown here is derived from an EMBL/GenBank/DDBJ whole genome shotgun (WGS) entry which is preliminary data.</text>
</comment>
<evidence type="ECO:0008006" key="4">
    <source>
        <dbReference type="Google" id="ProtNLM"/>
    </source>
</evidence>
<dbReference type="Proteomes" id="UP000298663">
    <property type="component" value="Unassembled WGS sequence"/>
</dbReference>